<organism evidence="3 4">
    <name type="scientific">Streptomonospora nanhaiensis</name>
    <dbReference type="NCBI Taxonomy" id="1323731"/>
    <lineage>
        <taxon>Bacteria</taxon>
        <taxon>Bacillati</taxon>
        <taxon>Actinomycetota</taxon>
        <taxon>Actinomycetes</taxon>
        <taxon>Streptosporangiales</taxon>
        <taxon>Nocardiopsidaceae</taxon>
        <taxon>Streptomonospora</taxon>
    </lineage>
</organism>
<evidence type="ECO:0000313" key="4">
    <source>
        <dbReference type="Proteomes" id="UP000575985"/>
    </source>
</evidence>
<feature type="compositionally biased region" description="Gly residues" evidence="1">
    <location>
        <begin position="59"/>
        <end position="81"/>
    </location>
</feature>
<keyword evidence="2" id="KW-0812">Transmembrane</keyword>
<dbReference type="Proteomes" id="UP000575985">
    <property type="component" value="Unassembled WGS sequence"/>
</dbReference>
<feature type="compositionally biased region" description="Basic and acidic residues" evidence="1">
    <location>
        <begin position="38"/>
        <end position="58"/>
    </location>
</feature>
<keyword evidence="2" id="KW-1133">Transmembrane helix</keyword>
<dbReference type="EMBL" id="JACCFO010000001">
    <property type="protein sequence ID" value="NYI96847.1"/>
    <property type="molecule type" value="Genomic_DNA"/>
</dbReference>
<reference evidence="3 4" key="1">
    <citation type="submission" date="2020-07" db="EMBL/GenBank/DDBJ databases">
        <title>Sequencing the genomes of 1000 actinobacteria strains.</title>
        <authorList>
            <person name="Klenk H.-P."/>
        </authorList>
    </citation>
    <scope>NUCLEOTIDE SEQUENCE [LARGE SCALE GENOMIC DNA]</scope>
    <source>
        <strain evidence="3 4">DSM 45927</strain>
    </source>
</reference>
<sequence length="81" mass="8302">MDTLLGIVLAVLMTGAILGIAILLDDGSPPPRRRPKHISKETWKLLEKSRKENHRRGPESGGGGWSGGDGGDGGDGGGGGD</sequence>
<evidence type="ECO:0000313" key="3">
    <source>
        <dbReference type="EMBL" id="NYI96847.1"/>
    </source>
</evidence>
<comment type="caution">
    <text evidence="3">The sequence shown here is derived from an EMBL/GenBank/DDBJ whole genome shotgun (WGS) entry which is preliminary data.</text>
</comment>
<protein>
    <submittedName>
        <fullName evidence="3">Putative membrane protein YgcG</fullName>
    </submittedName>
</protein>
<feature type="transmembrane region" description="Helical" evidence="2">
    <location>
        <begin position="6"/>
        <end position="24"/>
    </location>
</feature>
<accession>A0A853BQK8</accession>
<keyword evidence="4" id="KW-1185">Reference proteome</keyword>
<feature type="region of interest" description="Disordered" evidence="1">
    <location>
        <begin position="23"/>
        <end position="81"/>
    </location>
</feature>
<evidence type="ECO:0000256" key="1">
    <source>
        <dbReference type="SAM" id="MobiDB-lite"/>
    </source>
</evidence>
<dbReference type="RefSeq" id="WP_218901945.1">
    <property type="nucleotide sequence ID" value="NZ_JACCFO010000001.1"/>
</dbReference>
<name>A0A853BQK8_9ACTN</name>
<keyword evidence="2" id="KW-0472">Membrane</keyword>
<dbReference type="AlphaFoldDB" id="A0A853BQK8"/>
<proteinExistence type="predicted"/>
<gene>
    <name evidence="3" type="ORF">HNR12_003124</name>
</gene>
<evidence type="ECO:0000256" key="2">
    <source>
        <dbReference type="SAM" id="Phobius"/>
    </source>
</evidence>